<evidence type="ECO:0000256" key="4">
    <source>
        <dbReference type="ARBA" id="ARBA00022475"/>
    </source>
</evidence>
<dbReference type="OrthoDB" id="5867527at2759"/>
<evidence type="ECO:0000256" key="6">
    <source>
        <dbReference type="ARBA" id="ARBA00022868"/>
    </source>
</evidence>
<evidence type="ECO:0000313" key="14">
    <source>
        <dbReference type="Proteomes" id="UP000053766"/>
    </source>
</evidence>
<protein>
    <recommendedName>
        <fullName evidence="12">Innexin</fullName>
    </recommendedName>
</protein>
<evidence type="ECO:0000256" key="10">
    <source>
        <dbReference type="ARBA" id="ARBA00023136"/>
    </source>
</evidence>
<dbReference type="EMBL" id="KN716191">
    <property type="protein sequence ID" value="KJH51078.1"/>
    <property type="molecule type" value="Genomic_DNA"/>
</dbReference>
<evidence type="ECO:0000256" key="9">
    <source>
        <dbReference type="ARBA" id="ARBA00023065"/>
    </source>
</evidence>
<keyword evidence="14" id="KW-1185">Reference proteome</keyword>
<dbReference type="AlphaFoldDB" id="A0A0D8Y2H1"/>
<reference evidence="14" key="2">
    <citation type="journal article" date="2016" name="Sci. Rep.">
        <title>Dictyocaulus viviparus genome, variome and transcriptome elucidate lungworm biology and support future intervention.</title>
        <authorList>
            <person name="McNulty S.N."/>
            <person name="Strube C."/>
            <person name="Rosa B.A."/>
            <person name="Martin J.C."/>
            <person name="Tyagi R."/>
            <person name="Choi Y.J."/>
            <person name="Wang Q."/>
            <person name="Hallsworth Pepin K."/>
            <person name="Zhang X."/>
            <person name="Ozersky P."/>
            <person name="Wilson R.K."/>
            <person name="Sternberg P.W."/>
            <person name="Gasser R.B."/>
            <person name="Mitreva M."/>
        </authorList>
    </citation>
    <scope>NUCLEOTIDE SEQUENCE [LARGE SCALE GENOMIC DNA]</scope>
    <source>
        <strain evidence="14">HannoverDv2000</strain>
    </source>
</reference>
<keyword evidence="8" id="KW-1133">Transmembrane helix</keyword>
<gene>
    <name evidence="12" type="primary">inx</name>
    <name evidence="13" type="ORF">DICVIV_02745</name>
</gene>
<keyword evidence="7" id="KW-0965">Cell junction</keyword>
<keyword evidence="5" id="KW-0812">Transmembrane</keyword>
<keyword evidence="4" id="KW-1003">Cell membrane</keyword>
<dbReference type="InterPro" id="IPR000990">
    <property type="entry name" value="Innexin"/>
</dbReference>
<keyword evidence="11 12" id="KW-0407">Ion channel</keyword>
<dbReference type="GO" id="GO:0034220">
    <property type="term" value="P:monoatomic ion transmembrane transport"/>
    <property type="evidence" value="ECO:0007669"/>
    <property type="project" value="UniProtKB-KW"/>
</dbReference>
<proteinExistence type="inferred from homology"/>
<organism evidence="13 14">
    <name type="scientific">Dictyocaulus viviparus</name>
    <name type="common">Bovine lungworm</name>
    <dbReference type="NCBI Taxonomy" id="29172"/>
    <lineage>
        <taxon>Eukaryota</taxon>
        <taxon>Metazoa</taxon>
        <taxon>Ecdysozoa</taxon>
        <taxon>Nematoda</taxon>
        <taxon>Chromadorea</taxon>
        <taxon>Rhabditida</taxon>
        <taxon>Rhabditina</taxon>
        <taxon>Rhabditomorpha</taxon>
        <taxon>Strongyloidea</taxon>
        <taxon>Metastrongylidae</taxon>
        <taxon>Dictyocaulus</taxon>
    </lineage>
</organism>
<keyword evidence="10" id="KW-0472">Membrane</keyword>
<evidence type="ECO:0000256" key="1">
    <source>
        <dbReference type="ARBA" id="ARBA00004610"/>
    </source>
</evidence>
<dbReference type="GO" id="GO:0005886">
    <property type="term" value="C:plasma membrane"/>
    <property type="evidence" value="ECO:0007669"/>
    <property type="project" value="UniProtKB-SubCell"/>
</dbReference>
<keyword evidence="3 12" id="KW-0813">Transport</keyword>
<accession>A0A0D8Y2H1</accession>
<sequence>MLSNINRYIRQVKSTHDDDSIDRLNYVTTIYMLLGFALTLFAKNYVGEPMQCWVPNQWTSVWEVFSESYCFVENTYFVPMNDTNLPALSTRESKEMIYYQISLSP</sequence>
<dbReference type="PROSITE" id="PS51013">
    <property type="entry name" value="PANNEXIN"/>
    <property type="match status" value="1"/>
</dbReference>
<reference evidence="13 14" key="1">
    <citation type="submission" date="2013-11" db="EMBL/GenBank/DDBJ databases">
        <title>Draft genome of the bovine lungworm Dictyocaulus viviparus.</title>
        <authorList>
            <person name="Mitreva M."/>
        </authorList>
    </citation>
    <scope>NUCLEOTIDE SEQUENCE [LARGE SCALE GENOMIC DNA]</scope>
    <source>
        <strain evidence="13 14">HannoverDv2000</strain>
    </source>
</reference>
<dbReference type="GO" id="GO:0005243">
    <property type="term" value="F:gap junction channel activity"/>
    <property type="evidence" value="ECO:0007669"/>
    <property type="project" value="TreeGrafter"/>
</dbReference>
<comment type="subcellular location">
    <subcellularLocation>
        <location evidence="1">Cell junction</location>
        <location evidence="1">Gap junction</location>
    </subcellularLocation>
    <subcellularLocation>
        <location evidence="2 12">Cell membrane</location>
        <topology evidence="2 12">Multi-pass membrane protein</topology>
    </subcellularLocation>
</comment>
<evidence type="ECO:0000256" key="11">
    <source>
        <dbReference type="ARBA" id="ARBA00023303"/>
    </source>
</evidence>
<keyword evidence="6" id="KW-0303">Gap junction</keyword>
<comment type="similarity">
    <text evidence="12">Belongs to the pannexin family.</text>
</comment>
<name>A0A0D8Y2H1_DICVI</name>
<dbReference type="PANTHER" id="PTHR11893">
    <property type="entry name" value="INNEXIN"/>
    <property type="match status" value="1"/>
</dbReference>
<dbReference type="STRING" id="29172.A0A0D8Y2H1"/>
<evidence type="ECO:0000256" key="5">
    <source>
        <dbReference type="ARBA" id="ARBA00022692"/>
    </source>
</evidence>
<evidence type="ECO:0000256" key="8">
    <source>
        <dbReference type="ARBA" id="ARBA00022989"/>
    </source>
</evidence>
<evidence type="ECO:0000313" key="13">
    <source>
        <dbReference type="EMBL" id="KJH51078.1"/>
    </source>
</evidence>
<evidence type="ECO:0000256" key="12">
    <source>
        <dbReference type="RuleBase" id="RU010713"/>
    </source>
</evidence>
<dbReference type="Proteomes" id="UP000053766">
    <property type="component" value="Unassembled WGS sequence"/>
</dbReference>
<comment type="function">
    <text evidence="12">Structural component of the gap junctions.</text>
</comment>
<evidence type="ECO:0000256" key="3">
    <source>
        <dbReference type="ARBA" id="ARBA00022448"/>
    </source>
</evidence>
<evidence type="ECO:0000256" key="7">
    <source>
        <dbReference type="ARBA" id="ARBA00022949"/>
    </source>
</evidence>
<evidence type="ECO:0000256" key="2">
    <source>
        <dbReference type="ARBA" id="ARBA00004651"/>
    </source>
</evidence>
<keyword evidence="9 12" id="KW-0406">Ion transport</keyword>
<dbReference type="GO" id="GO:0005921">
    <property type="term" value="C:gap junction"/>
    <property type="evidence" value="ECO:0007669"/>
    <property type="project" value="UniProtKB-SubCell"/>
</dbReference>
<dbReference type="PANTHER" id="PTHR11893:SF6">
    <property type="entry name" value="INNEXIN-16"/>
    <property type="match status" value="1"/>
</dbReference>
<dbReference type="Pfam" id="PF00876">
    <property type="entry name" value="Innexin"/>
    <property type="match status" value="1"/>
</dbReference>